<gene>
    <name evidence="3" type="ORF">K8G79_13245</name>
</gene>
<dbReference type="AlphaFoldDB" id="A0AAJ1AJR8"/>
<dbReference type="EMBL" id="JAIOIU010000167">
    <property type="protein sequence ID" value="MBZ0161073.1"/>
    <property type="molecule type" value="Genomic_DNA"/>
</dbReference>
<evidence type="ECO:0000259" key="2">
    <source>
        <dbReference type="SMART" id="SM00903"/>
    </source>
</evidence>
<dbReference type="PANTHER" id="PTHR30466:SF1">
    <property type="entry name" value="FMN REDUCTASE (NADH) RUTF"/>
    <property type="match status" value="1"/>
</dbReference>
<dbReference type="Proteomes" id="UP001197609">
    <property type="component" value="Unassembled WGS sequence"/>
</dbReference>
<evidence type="ECO:0000313" key="3">
    <source>
        <dbReference type="EMBL" id="MBZ0161073.1"/>
    </source>
</evidence>
<dbReference type="InterPro" id="IPR050268">
    <property type="entry name" value="NADH-dep_flavin_reductase"/>
</dbReference>
<dbReference type="GO" id="GO:0010181">
    <property type="term" value="F:FMN binding"/>
    <property type="evidence" value="ECO:0007669"/>
    <property type="project" value="InterPro"/>
</dbReference>
<evidence type="ECO:0000313" key="4">
    <source>
        <dbReference type="Proteomes" id="UP001197609"/>
    </source>
</evidence>
<dbReference type="SMART" id="SM00903">
    <property type="entry name" value="Flavin_Reduct"/>
    <property type="match status" value="1"/>
</dbReference>
<organism evidence="3 4">
    <name type="scientific">Candidatus Methylomirabilis tolerans</name>
    <dbReference type="NCBI Taxonomy" id="3123416"/>
    <lineage>
        <taxon>Bacteria</taxon>
        <taxon>Candidatus Methylomirabilota</taxon>
        <taxon>Candidatus Methylomirabilia</taxon>
        <taxon>Candidatus Methylomirabilales</taxon>
        <taxon>Candidatus Methylomirabilaceae</taxon>
        <taxon>Candidatus Methylomirabilis</taxon>
    </lineage>
</organism>
<sequence length="183" mass="20286">MDEHSVAAVLDKLDYEIFVLTAAHQDRSSGQIVCWVVPATIVPQVPRLLVGVGRTTFTRELIEVSRKFILNLLGKDQWPLVAHFGFRSGRETDKFATVPFERGVTGSPILLGTVGYLECEVRAVLDAGAHLFYLADVIEGKVVADRSPLCLHHLPDVLPPEDFATMRRLLEHDAQCNLGLLTK</sequence>
<dbReference type="InterPro" id="IPR002563">
    <property type="entry name" value="Flavin_Rdtase-like_dom"/>
</dbReference>
<dbReference type="InterPro" id="IPR012349">
    <property type="entry name" value="Split_barrel_FMN-bd"/>
</dbReference>
<feature type="domain" description="Flavin reductase like" evidence="2">
    <location>
        <begin position="10"/>
        <end position="158"/>
    </location>
</feature>
<dbReference type="Gene3D" id="2.30.110.10">
    <property type="entry name" value="Electron Transport, Fmn-binding Protein, Chain A"/>
    <property type="match status" value="1"/>
</dbReference>
<dbReference type="PANTHER" id="PTHR30466">
    <property type="entry name" value="FLAVIN REDUCTASE"/>
    <property type="match status" value="1"/>
</dbReference>
<comment type="caution">
    <text evidence="3">The sequence shown here is derived from an EMBL/GenBank/DDBJ whole genome shotgun (WGS) entry which is preliminary data.</text>
</comment>
<accession>A0AAJ1AJR8</accession>
<dbReference type="SUPFAM" id="SSF50475">
    <property type="entry name" value="FMN-binding split barrel"/>
    <property type="match status" value="1"/>
</dbReference>
<evidence type="ECO:0000256" key="1">
    <source>
        <dbReference type="ARBA" id="ARBA00023002"/>
    </source>
</evidence>
<dbReference type="Pfam" id="PF01613">
    <property type="entry name" value="Flavin_Reduct"/>
    <property type="match status" value="1"/>
</dbReference>
<dbReference type="GO" id="GO:0042602">
    <property type="term" value="F:riboflavin reductase (NADPH) activity"/>
    <property type="evidence" value="ECO:0007669"/>
    <property type="project" value="TreeGrafter"/>
</dbReference>
<proteinExistence type="predicted"/>
<reference evidence="3 4" key="1">
    <citation type="journal article" date="2021" name="bioRxiv">
        <title>Unraveling nitrogen, sulfur and carbon metabolic pathways and microbial community transcriptional responses to substrate deprivation and toxicity stresses in a bioreactor mimicking anoxic brackish coastal sediment conditions.</title>
        <authorList>
            <person name="Martins P.D."/>
            <person name="Echeveste M.J."/>
            <person name="Arshad A."/>
            <person name="Kurth J."/>
            <person name="Ouboter H."/>
            <person name="Jetten M.S.M."/>
            <person name="Welte C.U."/>
        </authorList>
    </citation>
    <scope>NUCLEOTIDE SEQUENCE [LARGE SCALE GENOMIC DNA]</scope>
    <source>
        <strain evidence="3">MAG_38</strain>
    </source>
</reference>
<keyword evidence="1" id="KW-0560">Oxidoreductase</keyword>
<name>A0AAJ1AJR8_9BACT</name>
<protein>
    <submittedName>
        <fullName evidence="3">Flavin reductase family protein</fullName>
    </submittedName>
</protein>